<dbReference type="AlphaFoldDB" id="A0AAD9PBB8"/>
<keyword evidence="3" id="KW-0808">Transferase</keyword>
<keyword evidence="2" id="KW-0723">Serine/threonine-protein kinase</keyword>
<dbReference type="GO" id="GO:0044773">
    <property type="term" value="P:mitotic DNA damage checkpoint signaling"/>
    <property type="evidence" value="ECO:0007669"/>
    <property type="project" value="TreeGrafter"/>
</dbReference>
<evidence type="ECO:0000256" key="7">
    <source>
        <dbReference type="PROSITE-ProRule" id="PRU10141"/>
    </source>
</evidence>
<keyword evidence="11" id="KW-1185">Reference proteome</keyword>
<name>A0AAD9PBB8_RIDPI</name>
<dbReference type="EMBL" id="JAODUO010000050">
    <property type="protein sequence ID" value="KAK2191557.1"/>
    <property type="molecule type" value="Genomic_DNA"/>
</dbReference>
<dbReference type="SUPFAM" id="SSF56112">
    <property type="entry name" value="Protein kinase-like (PK-like)"/>
    <property type="match status" value="1"/>
</dbReference>
<protein>
    <recommendedName>
        <fullName evidence="1">non-specific serine/threonine protein kinase</fullName>
        <ecNumber evidence="1">2.7.11.1</ecNumber>
    </recommendedName>
</protein>
<proteinExistence type="predicted"/>
<dbReference type="EC" id="2.7.11.1" evidence="1"/>
<keyword evidence="4 7" id="KW-0547">Nucleotide-binding</keyword>
<evidence type="ECO:0000256" key="6">
    <source>
        <dbReference type="ARBA" id="ARBA00022840"/>
    </source>
</evidence>
<dbReference type="GO" id="GO:0005634">
    <property type="term" value="C:nucleus"/>
    <property type="evidence" value="ECO:0007669"/>
    <property type="project" value="TreeGrafter"/>
</dbReference>
<evidence type="ECO:0000259" key="9">
    <source>
        <dbReference type="PROSITE" id="PS50011"/>
    </source>
</evidence>
<dbReference type="PROSITE" id="PS00107">
    <property type="entry name" value="PROTEIN_KINASE_ATP"/>
    <property type="match status" value="1"/>
</dbReference>
<dbReference type="InterPro" id="IPR011009">
    <property type="entry name" value="Kinase-like_dom_sf"/>
</dbReference>
<reference evidence="10" key="1">
    <citation type="journal article" date="2023" name="Mol. Biol. Evol.">
        <title>Third-Generation Sequencing Reveals the Adaptive Role of the Epigenome in Three Deep-Sea Polychaetes.</title>
        <authorList>
            <person name="Perez M."/>
            <person name="Aroh O."/>
            <person name="Sun Y."/>
            <person name="Lan Y."/>
            <person name="Juniper S.K."/>
            <person name="Young C.R."/>
            <person name="Angers B."/>
            <person name="Qian P.Y."/>
        </authorList>
    </citation>
    <scope>NUCLEOTIDE SEQUENCE</scope>
    <source>
        <strain evidence="10">R07B-5</strain>
    </source>
</reference>
<dbReference type="PROSITE" id="PS00108">
    <property type="entry name" value="PROTEIN_KINASE_ST"/>
    <property type="match status" value="1"/>
</dbReference>
<evidence type="ECO:0000256" key="5">
    <source>
        <dbReference type="ARBA" id="ARBA00022777"/>
    </source>
</evidence>
<dbReference type="PROSITE" id="PS50011">
    <property type="entry name" value="PROTEIN_KINASE_DOM"/>
    <property type="match status" value="1"/>
</dbReference>
<dbReference type="PANTHER" id="PTHR44167:SF23">
    <property type="entry name" value="CDC7 KINASE, ISOFORM A-RELATED"/>
    <property type="match status" value="1"/>
</dbReference>
<evidence type="ECO:0000313" key="11">
    <source>
        <dbReference type="Proteomes" id="UP001209878"/>
    </source>
</evidence>
<feature type="region of interest" description="Disordered" evidence="8">
    <location>
        <begin position="322"/>
        <end position="371"/>
    </location>
</feature>
<gene>
    <name evidence="10" type="ORF">NP493_51g03008</name>
</gene>
<keyword evidence="5" id="KW-0418">Kinase</keyword>
<organism evidence="10 11">
    <name type="scientific">Ridgeia piscesae</name>
    <name type="common">Tubeworm</name>
    <dbReference type="NCBI Taxonomy" id="27915"/>
    <lineage>
        <taxon>Eukaryota</taxon>
        <taxon>Metazoa</taxon>
        <taxon>Spiralia</taxon>
        <taxon>Lophotrochozoa</taxon>
        <taxon>Annelida</taxon>
        <taxon>Polychaeta</taxon>
        <taxon>Sedentaria</taxon>
        <taxon>Canalipalpata</taxon>
        <taxon>Sabellida</taxon>
        <taxon>Siboglinidae</taxon>
        <taxon>Ridgeia</taxon>
    </lineage>
</organism>
<feature type="region of interest" description="Disordered" evidence="8">
    <location>
        <begin position="86"/>
        <end position="109"/>
    </location>
</feature>
<evidence type="ECO:0000256" key="8">
    <source>
        <dbReference type="SAM" id="MobiDB-lite"/>
    </source>
</evidence>
<evidence type="ECO:0000313" key="10">
    <source>
        <dbReference type="EMBL" id="KAK2191557.1"/>
    </source>
</evidence>
<evidence type="ECO:0000256" key="3">
    <source>
        <dbReference type="ARBA" id="ARBA00022679"/>
    </source>
</evidence>
<dbReference type="InterPro" id="IPR000719">
    <property type="entry name" value="Prot_kinase_dom"/>
</dbReference>
<dbReference type="GO" id="GO:0005524">
    <property type="term" value="F:ATP binding"/>
    <property type="evidence" value="ECO:0007669"/>
    <property type="project" value="UniProtKB-UniRule"/>
</dbReference>
<accession>A0AAD9PBB8</accession>
<comment type="caution">
    <text evidence="10">The sequence shown here is derived from an EMBL/GenBank/DDBJ whole genome shotgun (WGS) entry which is preliminary data.</text>
</comment>
<dbReference type="GO" id="GO:0004674">
    <property type="term" value="F:protein serine/threonine kinase activity"/>
    <property type="evidence" value="ECO:0007669"/>
    <property type="project" value="UniProtKB-KW"/>
</dbReference>
<evidence type="ECO:0000256" key="2">
    <source>
        <dbReference type="ARBA" id="ARBA00022527"/>
    </source>
</evidence>
<dbReference type="Gene3D" id="1.10.510.10">
    <property type="entry name" value="Transferase(Phosphotransferase) domain 1"/>
    <property type="match status" value="2"/>
</dbReference>
<dbReference type="SMART" id="SM00220">
    <property type="entry name" value="S_TKc"/>
    <property type="match status" value="1"/>
</dbReference>
<feature type="domain" description="Protein kinase" evidence="9">
    <location>
        <begin position="131"/>
        <end position="654"/>
    </location>
</feature>
<dbReference type="InterPro" id="IPR017441">
    <property type="entry name" value="Protein_kinase_ATP_BS"/>
</dbReference>
<keyword evidence="6 7" id="KW-0067">ATP-binding</keyword>
<dbReference type="Pfam" id="PF00069">
    <property type="entry name" value="Pkinase"/>
    <property type="match status" value="2"/>
</dbReference>
<sequence>MNRLYTRYLELTRRVAGSTPGSGTWLLTALASLVTVQPLRIVRQSELIDFLKSWQKSWELKMFSSTDPLSSDCYFQFSDEDGTTITNKPRVNQDSNCSHSDTVAQPEQTSVEVDTDVRELLNVVPRLSDAFHVDRKIGTGTFSSVYLAWLKGRPKTPQFALKHIIPTSHPSRIESELRCLQDIGGRDNVMGVSACLREKDHVIIVMPYFPHDKFQEYVRNMSVAEIRDYMWNLLLALRHVHRANIIHRDIKPSNFLYNRKLKKYALVDFGLAQQAPGFLKKTTSCGTPMSKSLTKTVTSNKVANCSVKASDGAKVKTFAALSPKSKTRRSKTADIQLSSPSKKRKINIDDIENQHQSPRKRRHQSEMVGHKANSLNDKVCKHTEKTPGACLQNLNLNTMTPQPDPMNGGCRKIVRSPRRIVLTRRTLDLTDKCATMDPIGKILSSSGCLQTTKLLPPSVSTATRTVANRSRHVVNPVAPSVCQCYGQPMICSICMARSVQKAPRAGTPGFRSPEVLMRWPDQTTAVDIWSTGVIFLSLLSGRYPFFKANDDMMALAQITSIIGSEEMKTAATAYGKNLTVNPPVPALNPKAMCEKLRGVKKTCSPGKRAMQKDSCHDNGVEPIPDSAYNLLKELLNPNPVMRISASDALKHPFFGGVKTEPAC</sequence>
<dbReference type="InterPro" id="IPR008271">
    <property type="entry name" value="Ser/Thr_kinase_AS"/>
</dbReference>
<dbReference type="PANTHER" id="PTHR44167">
    <property type="entry name" value="OVARIAN-SPECIFIC SERINE/THREONINE-PROTEIN KINASE LOK-RELATED"/>
    <property type="match status" value="1"/>
</dbReference>
<feature type="binding site" evidence="7">
    <location>
        <position position="162"/>
    </location>
    <ligand>
        <name>ATP</name>
        <dbReference type="ChEBI" id="CHEBI:30616"/>
    </ligand>
</feature>
<dbReference type="Gene3D" id="3.30.200.20">
    <property type="entry name" value="Phosphorylase Kinase, domain 1"/>
    <property type="match status" value="1"/>
</dbReference>
<evidence type="ECO:0000256" key="4">
    <source>
        <dbReference type="ARBA" id="ARBA00022741"/>
    </source>
</evidence>
<evidence type="ECO:0000256" key="1">
    <source>
        <dbReference type="ARBA" id="ARBA00012513"/>
    </source>
</evidence>
<dbReference type="Proteomes" id="UP001209878">
    <property type="component" value="Unassembled WGS sequence"/>
</dbReference>